<organism evidence="2 3">
    <name type="scientific">Panagrellus redivivus</name>
    <name type="common">Microworm</name>
    <dbReference type="NCBI Taxonomy" id="6233"/>
    <lineage>
        <taxon>Eukaryota</taxon>
        <taxon>Metazoa</taxon>
        <taxon>Ecdysozoa</taxon>
        <taxon>Nematoda</taxon>
        <taxon>Chromadorea</taxon>
        <taxon>Rhabditida</taxon>
        <taxon>Tylenchina</taxon>
        <taxon>Panagrolaimomorpha</taxon>
        <taxon>Panagrolaimoidea</taxon>
        <taxon>Panagrolaimidae</taxon>
        <taxon>Panagrellus</taxon>
    </lineage>
</organism>
<keyword evidence="2" id="KW-1185">Reference proteome</keyword>
<proteinExistence type="predicted"/>
<evidence type="ECO:0000256" key="1">
    <source>
        <dbReference type="SAM" id="MobiDB-lite"/>
    </source>
</evidence>
<evidence type="ECO:0000313" key="2">
    <source>
        <dbReference type="Proteomes" id="UP000492821"/>
    </source>
</evidence>
<dbReference type="Proteomes" id="UP000492821">
    <property type="component" value="Unassembled WGS sequence"/>
</dbReference>
<feature type="compositionally biased region" description="Polar residues" evidence="1">
    <location>
        <begin position="8"/>
        <end position="17"/>
    </location>
</feature>
<evidence type="ECO:0000313" key="3">
    <source>
        <dbReference type="WBParaSite" id="Pan_g1042.t1"/>
    </source>
</evidence>
<dbReference type="AlphaFoldDB" id="A0A7E4UN26"/>
<feature type="region of interest" description="Disordered" evidence="1">
    <location>
        <begin position="1"/>
        <end position="68"/>
    </location>
</feature>
<reference evidence="2" key="1">
    <citation type="journal article" date="2013" name="Genetics">
        <title>The draft genome and transcriptome of Panagrellus redivivus are shaped by the harsh demands of a free-living lifestyle.</title>
        <authorList>
            <person name="Srinivasan J."/>
            <person name="Dillman A.R."/>
            <person name="Macchietto M.G."/>
            <person name="Heikkinen L."/>
            <person name="Lakso M."/>
            <person name="Fracchia K.M."/>
            <person name="Antoshechkin I."/>
            <person name="Mortazavi A."/>
            <person name="Wong G."/>
            <person name="Sternberg P.W."/>
        </authorList>
    </citation>
    <scope>NUCLEOTIDE SEQUENCE [LARGE SCALE GENOMIC DNA]</scope>
    <source>
        <strain evidence="2">MT8872</strain>
    </source>
</reference>
<sequence length="99" mass="10628">MQGFRALASTSATSSPRQRWMAMGESGDGGKNGSRRSQAPRAGGEGRTLPPRGEHVRSAPTAVAVGDDDDNRAYEAVWIDARRRKDRLSGKRGVSDSVE</sequence>
<protein>
    <submittedName>
        <fullName evidence="3">DUF834 domain-containing protein</fullName>
    </submittedName>
</protein>
<name>A0A7E4UN26_PANRE</name>
<reference evidence="3" key="2">
    <citation type="submission" date="2020-10" db="UniProtKB">
        <authorList>
            <consortium name="WormBaseParasite"/>
        </authorList>
    </citation>
    <scope>IDENTIFICATION</scope>
</reference>
<accession>A0A7E4UN26</accession>
<dbReference type="WBParaSite" id="Pan_g1042.t1">
    <property type="protein sequence ID" value="Pan_g1042.t1"/>
    <property type="gene ID" value="Pan_g1042"/>
</dbReference>